<evidence type="ECO:0000313" key="3">
    <source>
        <dbReference type="Proteomes" id="UP000269669"/>
    </source>
</evidence>
<reference evidence="2 3" key="1">
    <citation type="submission" date="2018-12" db="EMBL/GenBank/DDBJ databases">
        <title>Sequencing of bacterial isolates from soil warming experiment in Harvard Forest, Massachusetts, USA.</title>
        <authorList>
            <person name="Deangelis K."/>
        </authorList>
    </citation>
    <scope>NUCLEOTIDE SEQUENCE [LARGE SCALE GENOMIC DNA]</scope>
    <source>
        <strain evidence="2 3">EB153</strain>
    </source>
</reference>
<dbReference type="AlphaFoldDB" id="A0A3R9QEH6"/>
<dbReference type="OrthoDB" id="9807263at2"/>
<feature type="region of interest" description="Disordered" evidence="1">
    <location>
        <begin position="1"/>
        <end position="23"/>
    </location>
</feature>
<dbReference type="Pfam" id="PF11373">
    <property type="entry name" value="DUF3175"/>
    <property type="match status" value="1"/>
</dbReference>
<organism evidence="2 3">
    <name type="scientific">Edaphobacter aggregans</name>
    <dbReference type="NCBI Taxonomy" id="570835"/>
    <lineage>
        <taxon>Bacteria</taxon>
        <taxon>Pseudomonadati</taxon>
        <taxon>Acidobacteriota</taxon>
        <taxon>Terriglobia</taxon>
        <taxon>Terriglobales</taxon>
        <taxon>Acidobacteriaceae</taxon>
        <taxon>Edaphobacter</taxon>
    </lineage>
</organism>
<feature type="compositionally biased region" description="Basic residues" evidence="1">
    <location>
        <begin position="95"/>
        <end position="116"/>
    </location>
</feature>
<sequence length="116" mass="12480">MATKKKWSAKVDTDSTHPDEGLFNTSASAVAKALASKKVSPKGPASGMRMLNFYINRAGKNLSSERHAELEKAKALLSKIIEDQRSKTPSTAKKSSPKKTPAKAAKKAPAKKSTRK</sequence>
<protein>
    <submittedName>
        <fullName evidence="2">Uncharacterized protein DUF3175</fullName>
    </submittedName>
</protein>
<dbReference type="Proteomes" id="UP000269669">
    <property type="component" value="Unassembled WGS sequence"/>
</dbReference>
<dbReference type="InterPro" id="IPR021513">
    <property type="entry name" value="Phage_RSL1_Orf186"/>
</dbReference>
<feature type="compositionally biased region" description="Basic and acidic residues" evidence="1">
    <location>
        <begin position="9"/>
        <end position="20"/>
    </location>
</feature>
<evidence type="ECO:0000313" key="2">
    <source>
        <dbReference type="EMBL" id="RSL19406.1"/>
    </source>
</evidence>
<comment type="caution">
    <text evidence="2">The sequence shown here is derived from an EMBL/GenBank/DDBJ whole genome shotgun (WGS) entry which is preliminary data.</text>
</comment>
<gene>
    <name evidence="2" type="ORF">EDE15_5073</name>
</gene>
<dbReference type="RefSeq" id="WP_125487632.1">
    <property type="nucleotide sequence ID" value="NZ_RSDW01000001.1"/>
</dbReference>
<name>A0A3R9QEH6_9BACT</name>
<accession>A0A3R9QEH6</accession>
<proteinExistence type="predicted"/>
<feature type="region of interest" description="Disordered" evidence="1">
    <location>
        <begin position="79"/>
        <end position="116"/>
    </location>
</feature>
<keyword evidence="3" id="KW-1185">Reference proteome</keyword>
<evidence type="ECO:0000256" key="1">
    <source>
        <dbReference type="SAM" id="MobiDB-lite"/>
    </source>
</evidence>
<dbReference type="EMBL" id="RSDW01000001">
    <property type="protein sequence ID" value="RSL19406.1"/>
    <property type="molecule type" value="Genomic_DNA"/>
</dbReference>